<protein>
    <recommendedName>
        <fullName evidence="3">Toxin-antitoxin system YwqK family antitoxin</fullName>
    </recommendedName>
</protein>
<dbReference type="EMBL" id="JAODOP010000004">
    <property type="protein sequence ID" value="MEF3832686.1"/>
    <property type="molecule type" value="Genomic_DNA"/>
</dbReference>
<name>A0ABU7XPP9_9FLAO</name>
<comment type="caution">
    <text evidence="1">The sequence shown here is derived from an EMBL/GenBank/DDBJ whole genome shotgun (WGS) entry which is preliminary data.</text>
</comment>
<accession>A0ABU7XPP9</accession>
<gene>
    <name evidence="1" type="ORF">N1F79_06070</name>
</gene>
<dbReference type="Proteomes" id="UP001337305">
    <property type="component" value="Unassembled WGS sequence"/>
</dbReference>
<evidence type="ECO:0000313" key="1">
    <source>
        <dbReference type="EMBL" id="MEF3832686.1"/>
    </source>
</evidence>
<dbReference type="RefSeq" id="WP_303305059.1">
    <property type="nucleotide sequence ID" value="NZ_JAODOP010000004.1"/>
</dbReference>
<dbReference type="Gene3D" id="3.90.930.1">
    <property type="match status" value="1"/>
</dbReference>
<evidence type="ECO:0000313" key="2">
    <source>
        <dbReference type="Proteomes" id="UP001337305"/>
    </source>
</evidence>
<evidence type="ECO:0008006" key="3">
    <source>
        <dbReference type="Google" id="ProtNLM"/>
    </source>
</evidence>
<sequence>MGIIEASDSNLKLDNGVLLYKKAPFTGNLQTYYIDKNLKSDIEYVDGRKEGYEKHWFKNGSNSIERYYTKGYKSGIHKAWWNDTILKFEYHFNEKGQYHGIVKEWYKTKQLYKDFNYLNGKEVGRQRLWKSDGTMKANYEVVNGDRFGLIGLKKCYTVTTNSDEVK</sequence>
<organism evidence="1 2">
    <name type="scientific">Flavivirga spongiicola</name>
    <dbReference type="NCBI Taxonomy" id="421621"/>
    <lineage>
        <taxon>Bacteria</taxon>
        <taxon>Pseudomonadati</taxon>
        <taxon>Bacteroidota</taxon>
        <taxon>Flavobacteriia</taxon>
        <taxon>Flavobacteriales</taxon>
        <taxon>Flavobacteriaceae</taxon>
        <taxon>Flavivirga</taxon>
    </lineage>
</organism>
<dbReference type="SUPFAM" id="SSF82185">
    <property type="entry name" value="Histone H3 K4-specific methyltransferase SET7/9 N-terminal domain"/>
    <property type="match status" value="1"/>
</dbReference>
<proteinExistence type="predicted"/>
<keyword evidence="2" id="KW-1185">Reference proteome</keyword>
<reference evidence="1 2" key="1">
    <citation type="submission" date="2022-09" db="EMBL/GenBank/DDBJ databases">
        <title>Genome sequencing of Flavivirga sp. MEBiC05379.</title>
        <authorList>
            <person name="Oh H.-M."/>
            <person name="Kwon K.K."/>
            <person name="Park M.J."/>
            <person name="Yang S.-H."/>
        </authorList>
    </citation>
    <scope>NUCLEOTIDE SEQUENCE [LARGE SCALE GENOMIC DNA]</scope>
    <source>
        <strain evidence="1 2">MEBiC05379</strain>
    </source>
</reference>